<gene>
    <name evidence="1" type="ORF">V6N11_023163</name>
</gene>
<dbReference type="PANTHER" id="PTHR36397:SF1">
    <property type="entry name" value="OS04G0482900 PROTEIN"/>
    <property type="match status" value="1"/>
</dbReference>
<organism evidence="1 2">
    <name type="scientific">Hibiscus sabdariffa</name>
    <name type="common">roselle</name>
    <dbReference type="NCBI Taxonomy" id="183260"/>
    <lineage>
        <taxon>Eukaryota</taxon>
        <taxon>Viridiplantae</taxon>
        <taxon>Streptophyta</taxon>
        <taxon>Embryophyta</taxon>
        <taxon>Tracheophyta</taxon>
        <taxon>Spermatophyta</taxon>
        <taxon>Magnoliopsida</taxon>
        <taxon>eudicotyledons</taxon>
        <taxon>Gunneridae</taxon>
        <taxon>Pentapetalae</taxon>
        <taxon>rosids</taxon>
        <taxon>malvids</taxon>
        <taxon>Malvales</taxon>
        <taxon>Malvaceae</taxon>
        <taxon>Malvoideae</taxon>
        <taxon>Hibiscus</taxon>
    </lineage>
</organism>
<dbReference type="PANTHER" id="PTHR36397">
    <property type="entry name" value="OSJNBA0081L15.1 PROTEIN"/>
    <property type="match status" value="1"/>
</dbReference>
<proteinExistence type="predicted"/>
<name>A0ABR2TLW7_9ROSI</name>
<reference evidence="1 2" key="1">
    <citation type="journal article" date="2024" name="G3 (Bethesda)">
        <title>Genome assembly of Hibiscus sabdariffa L. provides insights into metabolisms of medicinal natural products.</title>
        <authorList>
            <person name="Kim T."/>
        </authorList>
    </citation>
    <scope>NUCLEOTIDE SEQUENCE [LARGE SCALE GENOMIC DNA]</scope>
    <source>
        <strain evidence="1">TK-2024</strain>
        <tissue evidence="1">Old leaves</tissue>
    </source>
</reference>
<protein>
    <submittedName>
        <fullName evidence="1">Uncharacterized protein</fullName>
    </submittedName>
</protein>
<sequence>MATVTVSGLVSYQKSHGFHVICRRREKGRENHSNYPYKVVEITPPPKSLGVRCFPPNLQCGESVTIEGQTYQLRKGKYEPSDKRLNVQSSGRYILNLYLESLLEQS</sequence>
<comment type="caution">
    <text evidence="1">The sequence shown here is derived from an EMBL/GenBank/DDBJ whole genome shotgun (WGS) entry which is preliminary data.</text>
</comment>
<dbReference type="EMBL" id="JBBPBN010000005">
    <property type="protein sequence ID" value="KAK9038284.1"/>
    <property type="molecule type" value="Genomic_DNA"/>
</dbReference>
<accession>A0ABR2TLW7</accession>
<evidence type="ECO:0000313" key="1">
    <source>
        <dbReference type="EMBL" id="KAK9038284.1"/>
    </source>
</evidence>
<dbReference type="Proteomes" id="UP001396334">
    <property type="component" value="Unassembled WGS sequence"/>
</dbReference>
<keyword evidence="2" id="KW-1185">Reference proteome</keyword>
<evidence type="ECO:0000313" key="2">
    <source>
        <dbReference type="Proteomes" id="UP001396334"/>
    </source>
</evidence>